<name>A0A194WZM9_MOLSC</name>
<proteinExistence type="predicted"/>
<feature type="compositionally biased region" description="Basic and acidic residues" evidence="1">
    <location>
        <begin position="27"/>
        <end position="36"/>
    </location>
</feature>
<accession>A0A194WZM9</accession>
<dbReference type="RefSeq" id="XP_018067755.1">
    <property type="nucleotide sequence ID" value="XM_018221307.1"/>
</dbReference>
<evidence type="ECO:0000313" key="3">
    <source>
        <dbReference type="Proteomes" id="UP000070700"/>
    </source>
</evidence>
<protein>
    <submittedName>
        <fullName evidence="2">Uncharacterized protein</fullName>
    </submittedName>
</protein>
<feature type="region of interest" description="Disordered" evidence="1">
    <location>
        <begin position="1"/>
        <end position="36"/>
    </location>
</feature>
<evidence type="ECO:0000256" key="1">
    <source>
        <dbReference type="SAM" id="MobiDB-lite"/>
    </source>
</evidence>
<dbReference type="GeneID" id="28831033"/>
<gene>
    <name evidence="2" type="ORF">LY89DRAFT_754130</name>
</gene>
<evidence type="ECO:0000313" key="2">
    <source>
        <dbReference type="EMBL" id="KUJ13400.1"/>
    </source>
</evidence>
<feature type="region of interest" description="Disordered" evidence="1">
    <location>
        <begin position="352"/>
        <end position="375"/>
    </location>
</feature>
<sequence length="375" mass="42872">MEEMRSDNSQGGATYTETTNSDDNEAPETRIPRKAYVKEIKDETRQDSLRTNEIAHLARFTSQPAPRECLLNMSLKDTFIHHRRMKTLEDVYGIIEKFNDGVSSGKELLVIKTEIFYLQRICSIVMSSFPESRPGNVGQIPCDDLQLALWDVDIGQIEEEILLTPTTVLALSRVLGRVVGNIRLEDAAALCKSKSMFRCLTHAEMKTLGIRSSYFLQGTDPTKPEEDDKRVFENPKIGLYIDRFSPNFLNYFRARDGKSISDWLDEARTLRRPTIEFSQLVKTYGTRLEITGYRSDTPGSFSTALGILLDERDDLLQKYADLQEEAAKTKDRLTKVNEELTSINGILNRKDEENKQLEQENANLKSEKRQLKKRG</sequence>
<dbReference type="Proteomes" id="UP000070700">
    <property type="component" value="Unassembled WGS sequence"/>
</dbReference>
<reference evidence="2 3" key="1">
    <citation type="submission" date="2015-10" db="EMBL/GenBank/DDBJ databases">
        <title>Full genome of DAOMC 229536 Phialocephala scopiformis, a fungal endophyte of spruce producing the potent anti-insectan compound rugulosin.</title>
        <authorList>
            <consortium name="DOE Joint Genome Institute"/>
            <person name="Walker A.K."/>
            <person name="Frasz S.L."/>
            <person name="Seifert K.A."/>
            <person name="Miller J.D."/>
            <person name="Mondo S.J."/>
            <person name="Labutti K."/>
            <person name="Lipzen A."/>
            <person name="Dockter R."/>
            <person name="Kennedy M."/>
            <person name="Grigoriev I.V."/>
            <person name="Spatafora J.W."/>
        </authorList>
    </citation>
    <scope>NUCLEOTIDE SEQUENCE [LARGE SCALE GENOMIC DNA]</scope>
    <source>
        <strain evidence="2 3">CBS 120377</strain>
    </source>
</reference>
<feature type="compositionally biased region" description="Polar residues" evidence="1">
    <location>
        <begin position="7"/>
        <end position="19"/>
    </location>
</feature>
<dbReference type="EMBL" id="KQ947422">
    <property type="protein sequence ID" value="KUJ13400.1"/>
    <property type="molecule type" value="Genomic_DNA"/>
</dbReference>
<organism evidence="2 3">
    <name type="scientific">Mollisia scopiformis</name>
    <name type="common">Conifer needle endophyte fungus</name>
    <name type="synonym">Phialocephala scopiformis</name>
    <dbReference type="NCBI Taxonomy" id="149040"/>
    <lineage>
        <taxon>Eukaryota</taxon>
        <taxon>Fungi</taxon>
        <taxon>Dikarya</taxon>
        <taxon>Ascomycota</taxon>
        <taxon>Pezizomycotina</taxon>
        <taxon>Leotiomycetes</taxon>
        <taxon>Helotiales</taxon>
        <taxon>Mollisiaceae</taxon>
        <taxon>Mollisia</taxon>
    </lineage>
</organism>
<dbReference type="KEGG" id="psco:LY89DRAFT_754130"/>
<dbReference type="InParanoid" id="A0A194WZM9"/>
<dbReference type="AlphaFoldDB" id="A0A194WZM9"/>
<keyword evidence="3" id="KW-1185">Reference proteome</keyword>